<dbReference type="EMBL" id="JAYKXN010000007">
    <property type="protein sequence ID" value="KAK7272350.1"/>
    <property type="molecule type" value="Genomic_DNA"/>
</dbReference>
<accession>A0AAN9ICU4</accession>
<gene>
    <name evidence="1" type="ORF">RJT34_28879</name>
</gene>
<evidence type="ECO:0000313" key="1">
    <source>
        <dbReference type="EMBL" id="KAK7272350.1"/>
    </source>
</evidence>
<name>A0AAN9ICU4_CLITE</name>
<keyword evidence="2" id="KW-1185">Reference proteome</keyword>
<protein>
    <submittedName>
        <fullName evidence="1">Uncharacterized protein</fullName>
    </submittedName>
</protein>
<sequence length="142" mass="15802">MVDERGSFVSEKQHLTVAAAHGSIINHQTSFTDETRLQLSAPLRRVDKLISTASPCWRARCCTTVLEMMDQGRKVFTVDLLERYAAKGHGVISCIAAGNDVIVIGTSRGWVIRHDFGVGDSYVQFFCLLCSVHLDTQIPHFH</sequence>
<comment type="caution">
    <text evidence="1">The sequence shown here is derived from an EMBL/GenBank/DDBJ whole genome shotgun (WGS) entry which is preliminary data.</text>
</comment>
<dbReference type="AlphaFoldDB" id="A0AAN9ICU4"/>
<proteinExistence type="predicted"/>
<organism evidence="1 2">
    <name type="scientific">Clitoria ternatea</name>
    <name type="common">Butterfly pea</name>
    <dbReference type="NCBI Taxonomy" id="43366"/>
    <lineage>
        <taxon>Eukaryota</taxon>
        <taxon>Viridiplantae</taxon>
        <taxon>Streptophyta</taxon>
        <taxon>Embryophyta</taxon>
        <taxon>Tracheophyta</taxon>
        <taxon>Spermatophyta</taxon>
        <taxon>Magnoliopsida</taxon>
        <taxon>eudicotyledons</taxon>
        <taxon>Gunneridae</taxon>
        <taxon>Pentapetalae</taxon>
        <taxon>rosids</taxon>
        <taxon>fabids</taxon>
        <taxon>Fabales</taxon>
        <taxon>Fabaceae</taxon>
        <taxon>Papilionoideae</taxon>
        <taxon>50 kb inversion clade</taxon>
        <taxon>NPAAA clade</taxon>
        <taxon>indigoferoid/millettioid clade</taxon>
        <taxon>Phaseoleae</taxon>
        <taxon>Clitoria</taxon>
    </lineage>
</organism>
<reference evidence="1 2" key="1">
    <citation type="submission" date="2024-01" db="EMBL/GenBank/DDBJ databases">
        <title>The genomes of 5 underutilized Papilionoideae crops provide insights into root nodulation and disease resistance.</title>
        <authorList>
            <person name="Yuan L."/>
        </authorList>
    </citation>
    <scope>NUCLEOTIDE SEQUENCE [LARGE SCALE GENOMIC DNA]</scope>
    <source>
        <strain evidence="1">LY-2023</strain>
        <tissue evidence="1">Leaf</tissue>
    </source>
</reference>
<dbReference type="Proteomes" id="UP001359559">
    <property type="component" value="Unassembled WGS sequence"/>
</dbReference>
<evidence type="ECO:0000313" key="2">
    <source>
        <dbReference type="Proteomes" id="UP001359559"/>
    </source>
</evidence>